<name>A0A6M3J9E0_9ZZZZ</name>
<protein>
    <submittedName>
        <fullName evidence="1">Uncharacterized protein</fullName>
    </submittedName>
</protein>
<proteinExistence type="predicted"/>
<dbReference type="AlphaFoldDB" id="A0A6M3J9E0"/>
<evidence type="ECO:0000313" key="1">
    <source>
        <dbReference type="EMBL" id="QJA66809.1"/>
    </source>
</evidence>
<accession>A0A6M3J9E0</accession>
<evidence type="ECO:0000313" key="2">
    <source>
        <dbReference type="EMBL" id="QJA83043.1"/>
    </source>
</evidence>
<organism evidence="1">
    <name type="scientific">viral metagenome</name>
    <dbReference type="NCBI Taxonomy" id="1070528"/>
    <lineage>
        <taxon>unclassified sequences</taxon>
        <taxon>metagenomes</taxon>
        <taxon>organismal metagenomes</taxon>
    </lineage>
</organism>
<gene>
    <name evidence="2" type="ORF">MM415A00321_0023</name>
    <name evidence="1" type="ORF">MM415B00326_0009</name>
</gene>
<dbReference type="EMBL" id="MT142502">
    <property type="protein sequence ID" value="QJA83043.1"/>
    <property type="molecule type" value="Genomic_DNA"/>
</dbReference>
<sequence length="97" mass="10882">MKLFKATGNNTTQRIYLKGDKQAEQEPEEFYIHFPGGSIGVCRCDDGSYWAHLCRKGKAVGFDDARVDCRELHTGEMNIGDLARPDCYHVAVKVCKA</sequence>
<reference evidence="1" key="1">
    <citation type="submission" date="2020-03" db="EMBL/GenBank/DDBJ databases">
        <title>The deep terrestrial virosphere.</title>
        <authorList>
            <person name="Holmfeldt K."/>
            <person name="Nilsson E."/>
            <person name="Simone D."/>
            <person name="Lopez-Fernandez M."/>
            <person name="Wu X."/>
            <person name="de Brujin I."/>
            <person name="Lundin D."/>
            <person name="Andersson A."/>
            <person name="Bertilsson S."/>
            <person name="Dopson M."/>
        </authorList>
    </citation>
    <scope>NUCLEOTIDE SEQUENCE</scope>
    <source>
        <strain evidence="2">MM415A00321</strain>
        <strain evidence="1">MM415B00326</strain>
    </source>
</reference>
<dbReference type="EMBL" id="MT141561">
    <property type="protein sequence ID" value="QJA66809.1"/>
    <property type="molecule type" value="Genomic_DNA"/>
</dbReference>